<comment type="caution">
    <text evidence="1">The sequence shown here is derived from an EMBL/GenBank/DDBJ whole genome shotgun (WGS) entry which is preliminary data.</text>
</comment>
<accession>A0ABS9KPS0</accession>
<keyword evidence="2" id="KW-1185">Reference proteome</keyword>
<evidence type="ECO:0000313" key="1">
    <source>
        <dbReference type="EMBL" id="MCG2614332.1"/>
    </source>
</evidence>
<reference evidence="1" key="1">
    <citation type="submission" date="2022-01" db="EMBL/GenBank/DDBJ databases">
        <authorList>
            <person name="Jo J.-H."/>
            <person name="Im W.-T."/>
        </authorList>
    </citation>
    <scope>NUCLEOTIDE SEQUENCE</scope>
    <source>
        <strain evidence="1">NA20</strain>
    </source>
</reference>
<dbReference type="EMBL" id="JAKLTR010000004">
    <property type="protein sequence ID" value="MCG2614332.1"/>
    <property type="molecule type" value="Genomic_DNA"/>
</dbReference>
<gene>
    <name evidence="1" type="ORF">LZZ85_08560</name>
</gene>
<dbReference type="Proteomes" id="UP001165367">
    <property type="component" value="Unassembled WGS sequence"/>
</dbReference>
<organism evidence="1 2">
    <name type="scientific">Terrimonas ginsenosidimutans</name>
    <dbReference type="NCBI Taxonomy" id="2908004"/>
    <lineage>
        <taxon>Bacteria</taxon>
        <taxon>Pseudomonadati</taxon>
        <taxon>Bacteroidota</taxon>
        <taxon>Chitinophagia</taxon>
        <taxon>Chitinophagales</taxon>
        <taxon>Chitinophagaceae</taxon>
        <taxon>Terrimonas</taxon>
    </lineage>
</organism>
<protein>
    <submittedName>
        <fullName evidence="1">Uncharacterized protein</fullName>
    </submittedName>
</protein>
<sequence length="266" mass="29274">MGTLSSGVEFTGAVGTYTFYRKQGSDKIFVRQRRNGGRKKKKKELSERVQETVTEFSLCASTSKAIRWAIRDIKHLADYNFTPKLTGLCRHPQKLDPVGKRGERSVLISQHPSYFAGFNLNKNHLFDSIIRHPLQYSIDPVAGIARVELPELQQGVSLFLPWPVPQFRVIMALGLAADQLFDASGKKDSFSPGTTVATTGWLSSTEQHKGQTFELSLPMPAKRPKDRGISYVLSIGIEMEITVLRGSGGIRKAGAGKIVDLVAVGG</sequence>
<evidence type="ECO:0000313" key="2">
    <source>
        <dbReference type="Proteomes" id="UP001165367"/>
    </source>
</evidence>
<name>A0ABS9KPS0_9BACT</name>
<dbReference type="RefSeq" id="WP_237870644.1">
    <property type="nucleotide sequence ID" value="NZ_JAKLTR010000004.1"/>
</dbReference>
<proteinExistence type="predicted"/>